<dbReference type="InterPro" id="IPR033905">
    <property type="entry name" value="Secretory_peroxidase"/>
</dbReference>
<evidence type="ECO:0000256" key="2">
    <source>
        <dbReference type="ARBA" id="ARBA00001913"/>
    </source>
</evidence>
<keyword evidence="6" id="KW-0575">Peroxidase</keyword>
<evidence type="ECO:0000313" key="23">
    <source>
        <dbReference type="EMBL" id="KAH0772234.1"/>
    </source>
</evidence>
<keyword evidence="13" id="KW-0560">Oxidoreductase</keyword>
<dbReference type="CDD" id="cd00693">
    <property type="entry name" value="secretory_peroxidase"/>
    <property type="match status" value="1"/>
</dbReference>
<comment type="similarity">
    <text evidence="4">Belongs to the protein kinase superfamily. STE Ser/Thr protein kinase family. MAP kinase kinase kinase subfamily.</text>
</comment>
<dbReference type="InterPro" id="IPR017441">
    <property type="entry name" value="Protein_kinase_ATP_BS"/>
</dbReference>
<dbReference type="PROSITE" id="PS50011">
    <property type="entry name" value="PROTEIN_KINASE_DOM"/>
    <property type="match status" value="1"/>
</dbReference>
<dbReference type="Pfam" id="PF00069">
    <property type="entry name" value="Pkinase"/>
    <property type="match status" value="1"/>
</dbReference>
<dbReference type="Pfam" id="PF00141">
    <property type="entry name" value="peroxidase"/>
    <property type="match status" value="1"/>
</dbReference>
<dbReference type="Gene3D" id="1.10.510.10">
    <property type="entry name" value="Transferase(Phosphotransferase) domain 1"/>
    <property type="match status" value="1"/>
</dbReference>
<evidence type="ECO:0000256" key="5">
    <source>
        <dbReference type="ARBA" id="ARBA00006873"/>
    </source>
</evidence>
<dbReference type="InterPro" id="IPR019793">
    <property type="entry name" value="Peroxidases_heam-ligand_BS"/>
</dbReference>
<dbReference type="SUPFAM" id="SSF48113">
    <property type="entry name" value="Heme-dependent peroxidases"/>
    <property type="match status" value="1"/>
</dbReference>
<evidence type="ECO:0000256" key="20">
    <source>
        <dbReference type="SAM" id="MobiDB-lite"/>
    </source>
</evidence>
<dbReference type="EMBL" id="JAIVGD010000011">
    <property type="protein sequence ID" value="KAH0772234.1"/>
    <property type="molecule type" value="Genomic_DNA"/>
</dbReference>
<feature type="compositionally biased region" description="Basic residues" evidence="20">
    <location>
        <begin position="157"/>
        <end position="174"/>
    </location>
</feature>
<feature type="region of interest" description="Disordered" evidence="20">
    <location>
        <begin position="110"/>
        <end position="177"/>
    </location>
</feature>
<dbReference type="Gene3D" id="1.10.420.10">
    <property type="entry name" value="Peroxidase, domain 2"/>
    <property type="match status" value="1"/>
</dbReference>
<sequence>MRWWQSAFSSSSGSSSSSSSCSSSKVYSDDSLLASGGGIRYTIKSAFFFARRRRHARAKKLQNLTENDGDDWRSHCSNENFPSKCSSDRPPPQPLPLPELHLVLRHESDAVSNEPNVPLPSPTDAHLHHRTGEDSSNVDTRKDGVASHGRLSSQDARKKKKEHLGSRLSRKTPQKLHVADRVSDIRISAPISAPTTPYASPGLSPLKAGDLLNHNYMAFPGAFQVCSAPEMPPSDRLQYPGFSYHVLPEKNAFSVDNSPHHSPRVSPQRSRKIASGPASPLHQLLPNENSTARRESSAQGNVHPLPLPPLGATPSHPTSIPPVPSNAELTPIKGQWQKGKLIGRGTFGSVYVASNRETGALCAMKEVELLPDDPKSAESIRQLEQEINVLSHLKHPNIVQYYGSEIVGDRFYIYLEYVHPGSINKFIRDHCETITESIVRNFTRHILCGLAYLHSKKTIHRDIKGANLLVDAYGVVKLADFGMAKHLNGQAANLSLKGSPYWMAPELLQSVMQTDTTTDLAFATDIWSLGCTVIEMLNGRPPWSEYEAAAAMFKVLKDTPPIPETLSPEGKDFLRCCFCRNPAERPSASMLLEHRFMRVSHQPDVPSFIKPVGVIRVKEKLNSQKEQTTYNLDQRRLSLESSFVYGQLDYKYYDTTCPNLTKIVRNGVWSAISNDTRMPASLLRLHFHDCFVNGCDGSILLDDTSTFTGEKNAFPNRNSARGYEVIDAIKANVEKACPSTVSCTDILTLAAREAIYLTRGPFWSVCLGRRDSLTASQNAANDQLPSPFEPLVNITAKFVSKGLDVKDVVVLSGAHTLGFAQCSTFKRRLFDFDGSGNPDPTLDSSLLGSLRSVCPNQKDSDSNLAPLDAVTINRFDNVYFKNLMNNSGLLESDQALMNDNTTAALVSNFSKYPYLFSKEFAASMVKLINIGVLTGQNGEIRKNCRVVN</sequence>
<keyword evidence="9" id="KW-0479">Metal-binding</keyword>
<dbReference type="PRINTS" id="PR00458">
    <property type="entry name" value="PEROXIDASE"/>
</dbReference>
<comment type="similarity">
    <text evidence="5">Belongs to the peroxidase family. Ascorbate peroxidase subfamily.</text>
</comment>
<name>A0ABQ7VUR4_SOLTU</name>
<feature type="region of interest" description="Disordered" evidence="20">
    <location>
        <begin position="253"/>
        <end position="330"/>
    </location>
</feature>
<organism evidence="23 24">
    <name type="scientific">Solanum tuberosum</name>
    <name type="common">Potato</name>
    <dbReference type="NCBI Taxonomy" id="4113"/>
    <lineage>
        <taxon>Eukaryota</taxon>
        <taxon>Viridiplantae</taxon>
        <taxon>Streptophyta</taxon>
        <taxon>Embryophyta</taxon>
        <taxon>Tracheophyta</taxon>
        <taxon>Spermatophyta</taxon>
        <taxon>Magnoliopsida</taxon>
        <taxon>eudicotyledons</taxon>
        <taxon>Gunneridae</taxon>
        <taxon>Pentapetalae</taxon>
        <taxon>asterids</taxon>
        <taxon>lamiids</taxon>
        <taxon>Solanales</taxon>
        <taxon>Solanaceae</taxon>
        <taxon>Solanoideae</taxon>
        <taxon>Solaneae</taxon>
        <taxon>Solanum</taxon>
    </lineage>
</organism>
<feature type="binding site" evidence="19">
    <location>
        <position position="365"/>
    </location>
    <ligand>
        <name>ATP</name>
        <dbReference type="ChEBI" id="CHEBI:30616"/>
    </ligand>
</feature>
<dbReference type="PROSITE" id="PS50873">
    <property type="entry name" value="PEROXIDASE_4"/>
    <property type="match status" value="1"/>
</dbReference>
<dbReference type="PROSITE" id="PS00435">
    <property type="entry name" value="PEROXIDASE_1"/>
    <property type="match status" value="1"/>
</dbReference>
<dbReference type="PROSITE" id="PS00107">
    <property type="entry name" value="PROTEIN_KINASE_ATP"/>
    <property type="match status" value="1"/>
</dbReference>
<evidence type="ECO:0000256" key="18">
    <source>
        <dbReference type="ARBA" id="ARBA00048329"/>
    </source>
</evidence>
<dbReference type="PROSITE" id="PS51257">
    <property type="entry name" value="PROKAR_LIPOPROTEIN"/>
    <property type="match status" value="1"/>
</dbReference>
<feature type="domain" description="Plant heme peroxidase family profile" evidence="22">
    <location>
        <begin position="647"/>
        <end position="948"/>
    </location>
</feature>
<evidence type="ECO:0000256" key="1">
    <source>
        <dbReference type="ARBA" id="ARBA00000189"/>
    </source>
</evidence>
<feature type="region of interest" description="Disordered" evidence="20">
    <location>
        <begin position="60"/>
        <end position="97"/>
    </location>
</feature>
<evidence type="ECO:0000256" key="11">
    <source>
        <dbReference type="ARBA" id="ARBA00022777"/>
    </source>
</evidence>
<dbReference type="SUPFAM" id="SSF56112">
    <property type="entry name" value="Protein kinase-like (PK-like)"/>
    <property type="match status" value="1"/>
</dbReference>
<evidence type="ECO:0000256" key="16">
    <source>
        <dbReference type="ARBA" id="ARBA00023180"/>
    </source>
</evidence>
<dbReference type="InterPro" id="IPR002016">
    <property type="entry name" value="Haem_peroxidase"/>
</dbReference>
<evidence type="ECO:0008006" key="25">
    <source>
        <dbReference type="Google" id="ProtNLM"/>
    </source>
</evidence>
<gene>
    <name evidence="23" type="ORF">KY290_016215</name>
</gene>
<dbReference type="PANTHER" id="PTHR48016:SF22">
    <property type="entry name" value="MITOGEN-ACTIVATED PROTEIN KINASE KINASE KINASE YODA-LIKE ISOFORM X1"/>
    <property type="match status" value="1"/>
</dbReference>
<dbReference type="InterPro" id="IPR011009">
    <property type="entry name" value="Kinase-like_dom_sf"/>
</dbReference>
<evidence type="ECO:0000313" key="24">
    <source>
        <dbReference type="Proteomes" id="UP000826656"/>
    </source>
</evidence>
<evidence type="ECO:0000256" key="19">
    <source>
        <dbReference type="PROSITE-ProRule" id="PRU10141"/>
    </source>
</evidence>
<keyword evidence="24" id="KW-1185">Reference proteome</keyword>
<dbReference type="SMART" id="SM00220">
    <property type="entry name" value="S_TKc"/>
    <property type="match status" value="1"/>
</dbReference>
<evidence type="ECO:0000256" key="13">
    <source>
        <dbReference type="ARBA" id="ARBA00023002"/>
    </source>
</evidence>
<keyword evidence="8" id="KW-0808">Transferase</keyword>
<comment type="cofactor">
    <cofactor evidence="2">
        <name>Ca(2+)</name>
        <dbReference type="ChEBI" id="CHEBI:29108"/>
    </cofactor>
</comment>
<dbReference type="InterPro" id="IPR010255">
    <property type="entry name" value="Haem_peroxidase_sf"/>
</dbReference>
<evidence type="ECO:0000256" key="17">
    <source>
        <dbReference type="ARBA" id="ARBA00047559"/>
    </source>
</evidence>
<dbReference type="InterPro" id="IPR000719">
    <property type="entry name" value="Prot_kinase_dom"/>
</dbReference>
<evidence type="ECO:0000256" key="9">
    <source>
        <dbReference type="ARBA" id="ARBA00022723"/>
    </source>
</evidence>
<reference evidence="23 24" key="1">
    <citation type="journal article" date="2021" name="bioRxiv">
        <title>Chromosome-scale and haplotype-resolved genome assembly of a tetraploid potato cultivar.</title>
        <authorList>
            <person name="Sun H."/>
            <person name="Jiao W.-B."/>
            <person name="Krause K."/>
            <person name="Campoy J.A."/>
            <person name="Goel M."/>
            <person name="Folz-Donahue K."/>
            <person name="Kukat C."/>
            <person name="Huettel B."/>
            <person name="Schneeberger K."/>
        </authorList>
    </citation>
    <scope>NUCLEOTIDE SEQUENCE [LARGE SCALE GENOMIC DNA]</scope>
    <source>
        <strain evidence="23">SolTubOtavaFocal</strain>
        <tissue evidence="23">Leaves</tissue>
    </source>
</reference>
<keyword evidence="16" id="KW-0325">Glycoprotein</keyword>
<evidence type="ECO:0000256" key="6">
    <source>
        <dbReference type="ARBA" id="ARBA00022559"/>
    </source>
</evidence>
<feature type="region of interest" description="Disordered" evidence="20">
    <location>
        <begin position="1"/>
        <end position="28"/>
    </location>
</feature>
<keyword evidence="14" id="KW-0408">Iron</keyword>
<keyword evidence="12 19" id="KW-0067">ATP-binding</keyword>
<evidence type="ECO:0000256" key="3">
    <source>
        <dbReference type="ARBA" id="ARBA00001970"/>
    </source>
</evidence>
<evidence type="ECO:0000256" key="10">
    <source>
        <dbReference type="ARBA" id="ARBA00022741"/>
    </source>
</evidence>
<feature type="domain" description="Protein kinase" evidence="21">
    <location>
        <begin position="336"/>
        <end position="597"/>
    </location>
</feature>
<keyword evidence="11" id="KW-0418">Kinase</keyword>
<keyword evidence="15" id="KW-1015">Disulfide bond</keyword>
<comment type="caution">
    <text evidence="23">The sequence shown here is derived from an EMBL/GenBank/DDBJ whole genome shotgun (WGS) entry which is preliminary data.</text>
</comment>
<evidence type="ECO:0000256" key="8">
    <source>
        <dbReference type="ARBA" id="ARBA00022679"/>
    </source>
</evidence>
<dbReference type="PANTHER" id="PTHR48016">
    <property type="entry name" value="MAP KINASE KINASE KINASE SSK2-RELATED-RELATED"/>
    <property type="match status" value="1"/>
</dbReference>
<dbReference type="InterPro" id="IPR050538">
    <property type="entry name" value="MAP_kinase_kinase_kinase"/>
</dbReference>
<dbReference type="Gene3D" id="1.10.520.10">
    <property type="match status" value="1"/>
</dbReference>
<keyword evidence="10 19" id="KW-0547">Nucleotide-binding</keyword>
<comment type="cofactor">
    <cofactor evidence="3">
        <name>heme b</name>
        <dbReference type="ChEBI" id="CHEBI:60344"/>
    </cofactor>
</comment>
<dbReference type="InterPro" id="IPR000823">
    <property type="entry name" value="Peroxidase_pln"/>
</dbReference>
<protein>
    <recommendedName>
        <fullName evidence="25">Peroxidase</fullName>
    </recommendedName>
</protein>
<evidence type="ECO:0000259" key="21">
    <source>
        <dbReference type="PROSITE" id="PS50011"/>
    </source>
</evidence>
<evidence type="ECO:0000259" key="22">
    <source>
        <dbReference type="PROSITE" id="PS50873"/>
    </source>
</evidence>
<evidence type="ECO:0000256" key="15">
    <source>
        <dbReference type="ARBA" id="ARBA00023157"/>
    </source>
</evidence>
<dbReference type="Proteomes" id="UP000826656">
    <property type="component" value="Unassembled WGS sequence"/>
</dbReference>
<evidence type="ECO:0000256" key="14">
    <source>
        <dbReference type="ARBA" id="ARBA00023004"/>
    </source>
</evidence>
<evidence type="ECO:0000256" key="12">
    <source>
        <dbReference type="ARBA" id="ARBA00022840"/>
    </source>
</evidence>
<comment type="catalytic activity">
    <reaction evidence="18">
        <text>L-seryl-[protein] + ATP = O-phospho-L-seryl-[protein] + ADP + H(+)</text>
        <dbReference type="Rhea" id="RHEA:17989"/>
        <dbReference type="Rhea" id="RHEA-COMP:9863"/>
        <dbReference type="Rhea" id="RHEA-COMP:11604"/>
        <dbReference type="ChEBI" id="CHEBI:15378"/>
        <dbReference type="ChEBI" id="CHEBI:29999"/>
        <dbReference type="ChEBI" id="CHEBI:30616"/>
        <dbReference type="ChEBI" id="CHEBI:83421"/>
        <dbReference type="ChEBI" id="CHEBI:456216"/>
        <dbReference type="EC" id="2.7.11.25"/>
    </reaction>
</comment>
<comment type="catalytic activity">
    <reaction evidence="1">
        <text>2 a phenolic donor + H2O2 = 2 a phenolic radical donor + 2 H2O</text>
        <dbReference type="Rhea" id="RHEA:56136"/>
        <dbReference type="ChEBI" id="CHEBI:15377"/>
        <dbReference type="ChEBI" id="CHEBI:16240"/>
        <dbReference type="ChEBI" id="CHEBI:139520"/>
        <dbReference type="ChEBI" id="CHEBI:139521"/>
        <dbReference type="EC" id="1.11.1.7"/>
    </reaction>
</comment>
<proteinExistence type="inferred from homology"/>
<dbReference type="PRINTS" id="PR00461">
    <property type="entry name" value="PLPEROXIDASE"/>
</dbReference>
<keyword evidence="7" id="KW-0349">Heme</keyword>
<comment type="catalytic activity">
    <reaction evidence="17">
        <text>L-threonyl-[protein] + ATP = O-phospho-L-threonyl-[protein] + ADP + H(+)</text>
        <dbReference type="Rhea" id="RHEA:46608"/>
        <dbReference type="Rhea" id="RHEA-COMP:11060"/>
        <dbReference type="Rhea" id="RHEA-COMP:11605"/>
        <dbReference type="ChEBI" id="CHEBI:15378"/>
        <dbReference type="ChEBI" id="CHEBI:30013"/>
        <dbReference type="ChEBI" id="CHEBI:30616"/>
        <dbReference type="ChEBI" id="CHEBI:61977"/>
        <dbReference type="ChEBI" id="CHEBI:456216"/>
        <dbReference type="EC" id="2.7.11.25"/>
    </reaction>
</comment>
<evidence type="ECO:0000256" key="4">
    <source>
        <dbReference type="ARBA" id="ARBA00006529"/>
    </source>
</evidence>
<accession>A0ABQ7VUR4</accession>
<evidence type="ECO:0000256" key="7">
    <source>
        <dbReference type="ARBA" id="ARBA00022617"/>
    </source>
</evidence>